<name>A0A545AWZ6_9ACTN</name>
<comment type="caution">
    <text evidence="2">The sequence shown here is derived from an EMBL/GenBank/DDBJ whole genome shotgun (WGS) entry which is preliminary data.</text>
</comment>
<evidence type="ECO:0000313" key="3">
    <source>
        <dbReference type="Proteomes" id="UP000317982"/>
    </source>
</evidence>
<dbReference type="InterPro" id="IPR036410">
    <property type="entry name" value="HSP_DnaJ_Cys-rich_dom_sf"/>
</dbReference>
<dbReference type="Proteomes" id="UP000317982">
    <property type="component" value="Unassembled WGS sequence"/>
</dbReference>
<dbReference type="EMBL" id="VIRS01000003">
    <property type="protein sequence ID" value="TQS45852.1"/>
    <property type="molecule type" value="Genomic_DNA"/>
</dbReference>
<accession>A0A545AWZ6</accession>
<keyword evidence="3" id="KW-1185">Reference proteome</keyword>
<feature type="transmembrane region" description="Helical" evidence="1">
    <location>
        <begin position="28"/>
        <end position="46"/>
    </location>
</feature>
<dbReference type="SUPFAM" id="SSF57938">
    <property type="entry name" value="DnaJ/Hsp40 cysteine-rich domain"/>
    <property type="match status" value="1"/>
</dbReference>
<sequence length="90" mass="9650">MRLFVAIIVLAVGLGAAAWVLSATAINPVVYAVLLAGVTAAAPLGVPSWVRRHPDRCVHCRGRGSNTFIAARRLRTRHCFFCHGTGRLDA</sequence>
<organism evidence="2 3">
    <name type="scientific">Cryptosporangium phraense</name>
    <dbReference type="NCBI Taxonomy" id="2593070"/>
    <lineage>
        <taxon>Bacteria</taxon>
        <taxon>Bacillati</taxon>
        <taxon>Actinomycetota</taxon>
        <taxon>Actinomycetes</taxon>
        <taxon>Cryptosporangiales</taxon>
        <taxon>Cryptosporangiaceae</taxon>
        <taxon>Cryptosporangium</taxon>
    </lineage>
</organism>
<evidence type="ECO:0000313" key="2">
    <source>
        <dbReference type="EMBL" id="TQS45852.1"/>
    </source>
</evidence>
<dbReference type="AlphaFoldDB" id="A0A545AWZ6"/>
<evidence type="ECO:0000256" key="1">
    <source>
        <dbReference type="SAM" id="Phobius"/>
    </source>
</evidence>
<reference evidence="2 3" key="1">
    <citation type="submission" date="2019-07" db="EMBL/GenBank/DDBJ databases">
        <title>Cryptosporangium phraense sp. nov., isolated from plant litter.</title>
        <authorList>
            <person name="Suriyachadkun C."/>
        </authorList>
    </citation>
    <scope>NUCLEOTIDE SEQUENCE [LARGE SCALE GENOMIC DNA]</scope>
    <source>
        <strain evidence="2 3">A-T 5661</strain>
    </source>
</reference>
<gene>
    <name evidence="2" type="ORF">FL583_04850</name>
</gene>
<proteinExistence type="predicted"/>
<dbReference type="OrthoDB" id="9909358at2"/>
<keyword evidence="1" id="KW-1133">Transmembrane helix</keyword>
<protein>
    <submittedName>
        <fullName evidence="2">Uncharacterized protein</fullName>
    </submittedName>
</protein>
<keyword evidence="1" id="KW-0472">Membrane</keyword>
<keyword evidence="1" id="KW-0812">Transmembrane</keyword>
<dbReference type="InParanoid" id="A0A545AWZ6"/>
<dbReference type="RefSeq" id="WP_142703259.1">
    <property type="nucleotide sequence ID" value="NZ_VIRS01000003.1"/>
</dbReference>